<comment type="caution">
    <text evidence="16">The sequence shown here is derived from an EMBL/GenBank/DDBJ whole genome shotgun (WGS) entry which is preliminary data.</text>
</comment>
<dbReference type="GO" id="GO:0005840">
    <property type="term" value="C:ribosome"/>
    <property type="evidence" value="ECO:0007669"/>
    <property type="project" value="UniProtKB-KW"/>
</dbReference>
<feature type="compositionally biased region" description="Basic and acidic residues" evidence="15">
    <location>
        <begin position="246"/>
        <end position="256"/>
    </location>
</feature>
<keyword evidence="17" id="KW-1185">Reference proteome</keyword>
<keyword evidence="7" id="KW-0539">Nucleus</keyword>
<dbReference type="GO" id="GO:0005634">
    <property type="term" value="C:nucleus"/>
    <property type="evidence" value="ECO:0007669"/>
    <property type="project" value="UniProtKB-SubCell"/>
</dbReference>
<comment type="similarity">
    <text evidence="3">Belongs to the mitochondrion-specific ribosomal protein mL64 family.</text>
</comment>
<feature type="compositionally biased region" description="Low complexity" evidence="15">
    <location>
        <begin position="223"/>
        <end position="245"/>
    </location>
</feature>
<dbReference type="Pfam" id="PF10147">
    <property type="entry name" value="CR6_interact"/>
    <property type="match status" value="1"/>
</dbReference>
<evidence type="ECO:0000256" key="5">
    <source>
        <dbReference type="ARBA" id="ARBA00023054"/>
    </source>
</evidence>
<evidence type="ECO:0000256" key="3">
    <source>
        <dbReference type="ARBA" id="ARBA00005421"/>
    </source>
</evidence>
<dbReference type="EMBL" id="NCKV01000107">
    <property type="protein sequence ID" value="RWS31637.1"/>
    <property type="molecule type" value="Genomic_DNA"/>
</dbReference>
<protein>
    <recommendedName>
        <fullName evidence="11">Large ribosomal subunit protein mL64</fullName>
    </recommendedName>
    <alternativeName>
        <fullName evidence="10">39S ribosomal protein L59, mitochondrial</fullName>
    </alternativeName>
    <alternativeName>
        <fullName evidence="12">Growth arrest and DNA damage-inducible proteins-interacting protein 1</fullName>
    </alternativeName>
</protein>
<keyword evidence="6" id="KW-0496">Mitochondrion</keyword>
<accession>A0A443SVV2</accession>
<reference evidence="16 17" key="1">
    <citation type="journal article" date="2018" name="Gigascience">
        <title>Genomes of trombidid mites reveal novel predicted allergens and laterally-transferred genes associated with secondary metabolism.</title>
        <authorList>
            <person name="Dong X."/>
            <person name="Chaisiri K."/>
            <person name="Xia D."/>
            <person name="Armstrong S.D."/>
            <person name="Fang Y."/>
            <person name="Donnelly M.J."/>
            <person name="Kadowaki T."/>
            <person name="McGarry J.W."/>
            <person name="Darby A.C."/>
            <person name="Makepeace B.L."/>
        </authorList>
    </citation>
    <scope>NUCLEOTIDE SEQUENCE [LARGE SCALE GENOMIC DNA]</scope>
    <source>
        <strain evidence="16">UoL-UT</strain>
    </source>
</reference>
<evidence type="ECO:0000313" key="16">
    <source>
        <dbReference type="EMBL" id="RWS31637.1"/>
    </source>
</evidence>
<evidence type="ECO:0000256" key="13">
    <source>
        <dbReference type="ARBA" id="ARBA00060144"/>
    </source>
</evidence>
<dbReference type="VEuPathDB" id="VectorBase:LDEU000404"/>
<evidence type="ECO:0000256" key="15">
    <source>
        <dbReference type="SAM" id="MobiDB-lite"/>
    </source>
</evidence>
<evidence type="ECO:0000313" key="17">
    <source>
        <dbReference type="Proteomes" id="UP000288716"/>
    </source>
</evidence>
<proteinExistence type="inferred from homology"/>
<dbReference type="InterPro" id="IPR043035">
    <property type="entry name" value="Ribosomal_mL64_sf"/>
</dbReference>
<comment type="function">
    <text evidence="13">Acts as a negative regulator of G1 to S cell cycle phase progression by inhibiting cyclin-dependent kinases. Inhibitory effects are additive with GADD45 proteins but also occur in the absence of GADD45 proteins. Acts as a repressor of the orphan nuclear receptor NR4A1 by inhibiting AB domain-mediated transcriptional activity. May be involved in the hormone-mediated regulation of NR4A1 transcriptional activity. May play a role in mitochondrial protein synthesis.</text>
</comment>
<dbReference type="GO" id="GO:0005739">
    <property type="term" value="C:mitochondrion"/>
    <property type="evidence" value="ECO:0007669"/>
    <property type="project" value="UniProtKB-SubCell"/>
</dbReference>
<keyword evidence="9" id="KW-0131">Cell cycle</keyword>
<dbReference type="OrthoDB" id="6247992at2759"/>
<organism evidence="16 17">
    <name type="scientific">Leptotrombidium deliense</name>
    <dbReference type="NCBI Taxonomy" id="299467"/>
    <lineage>
        <taxon>Eukaryota</taxon>
        <taxon>Metazoa</taxon>
        <taxon>Ecdysozoa</taxon>
        <taxon>Arthropoda</taxon>
        <taxon>Chelicerata</taxon>
        <taxon>Arachnida</taxon>
        <taxon>Acari</taxon>
        <taxon>Acariformes</taxon>
        <taxon>Trombidiformes</taxon>
        <taxon>Prostigmata</taxon>
        <taxon>Anystina</taxon>
        <taxon>Parasitengona</taxon>
        <taxon>Trombiculoidea</taxon>
        <taxon>Trombiculidae</taxon>
        <taxon>Leptotrombidium</taxon>
    </lineage>
</organism>
<evidence type="ECO:0000256" key="6">
    <source>
        <dbReference type="ARBA" id="ARBA00023128"/>
    </source>
</evidence>
<dbReference type="PANTHER" id="PTHR31761:SF1">
    <property type="entry name" value="LARGE RIBOSOMAL SUBUNIT PROTEIN ML64"/>
    <property type="match status" value="1"/>
</dbReference>
<dbReference type="PANTHER" id="PTHR31761">
    <property type="entry name" value="GROWTH ARREST AND DNA DAMAGE-INDUCIBLE PROTEINS-INTERACTING PROTEIN 1 GADD45GIP1"/>
    <property type="match status" value="1"/>
</dbReference>
<keyword evidence="8" id="KW-0687">Ribonucleoprotein</keyword>
<feature type="coiled-coil region" evidence="14">
    <location>
        <begin position="119"/>
        <end position="182"/>
    </location>
</feature>
<keyword evidence="4" id="KW-0689">Ribosomal protein</keyword>
<evidence type="ECO:0000256" key="9">
    <source>
        <dbReference type="ARBA" id="ARBA00023306"/>
    </source>
</evidence>
<gene>
    <name evidence="16" type="ORF">B4U80_00919</name>
</gene>
<dbReference type="STRING" id="299467.A0A443SVV2"/>
<sequence>MKSRSISWFRRKKEEDVEASTELVEAKQEEASLWSHLSEEEIAAIRNKSGLTTQERERLTGELTQVRKFDSLEHYEEKYVRQYYAKYGRESGLKPGVCWPSKEKFEFIKRFEKTFYPSLDEMLKDMEAEKKSAAEAIRRREEQIAENLKKLPQIKKEFFAKVKEREALLRQEKQKKEKLVQDIREYLGYNIDPRDERFKEALVKKEEEDKLKAKSVKKESRQQKLLAQLAQMAAEETKTSETTGETEQKKADKKITETPANKTAKS</sequence>
<evidence type="ECO:0000256" key="4">
    <source>
        <dbReference type="ARBA" id="ARBA00022980"/>
    </source>
</evidence>
<evidence type="ECO:0000256" key="11">
    <source>
        <dbReference type="ARBA" id="ARBA00035184"/>
    </source>
</evidence>
<comment type="subcellular location">
    <subcellularLocation>
        <location evidence="2">Mitochondrion</location>
    </subcellularLocation>
    <subcellularLocation>
        <location evidence="1">Nucleus</location>
    </subcellularLocation>
</comment>
<feature type="compositionally biased region" description="Basic and acidic residues" evidence="15">
    <location>
        <begin position="208"/>
        <end position="222"/>
    </location>
</feature>
<keyword evidence="5 14" id="KW-0175">Coiled coil</keyword>
<feature type="region of interest" description="Disordered" evidence="15">
    <location>
        <begin position="208"/>
        <end position="266"/>
    </location>
</feature>
<evidence type="ECO:0000256" key="8">
    <source>
        <dbReference type="ARBA" id="ARBA00023274"/>
    </source>
</evidence>
<dbReference type="InterPro" id="IPR018472">
    <property type="entry name" value="Ribosomal_mL64"/>
</dbReference>
<evidence type="ECO:0000256" key="10">
    <source>
        <dbReference type="ARBA" id="ARBA00030700"/>
    </source>
</evidence>
<dbReference type="GO" id="GO:1990904">
    <property type="term" value="C:ribonucleoprotein complex"/>
    <property type="evidence" value="ECO:0007669"/>
    <property type="project" value="UniProtKB-KW"/>
</dbReference>
<dbReference type="Gene3D" id="6.10.280.120">
    <property type="entry name" value="Growth arrest and DNA-damage-inducible proteins-interacting protein 1"/>
    <property type="match status" value="1"/>
</dbReference>
<dbReference type="Proteomes" id="UP000288716">
    <property type="component" value="Unassembled WGS sequence"/>
</dbReference>
<evidence type="ECO:0000256" key="12">
    <source>
        <dbReference type="ARBA" id="ARBA00035485"/>
    </source>
</evidence>
<evidence type="ECO:0000256" key="1">
    <source>
        <dbReference type="ARBA" id="ARBA00004123"/>
    </source>
</evidence>
<dbReference type="AlphaFoldDB" id="A0A443SVV2"/>
<evidence type="ECO:0000256" key="14">
    <source>
        <dbReference type="SAM" id="Coils"/>
    </source>
</evidence>
<evidence type="ECO:0000256" key="2">
    <source>
        <dbReference type="ARBA" id="ARBA00004173"/>
    </source>
</evidence>
<name>A0A443SVV2_9ACAR</name>
<evidence type="ECO:0000256" key="7">
    <source>
        <dbReference type="ARBA" id="ARBA00023242"/>
    </source>
</evidence>